<protein>
    <submittedName>
        <fullName evidence="1">Uncharacterized protein</fullName>
    </submittedName>
</protein>
<reference evidence="1" key="1">
    <citation type="submission" date="2014-09" db="EMBL/GenBank/DDBJ databases">
        <authorList>
            <person name="Magalhaes I.L.F."/>
            <person name="Oliveira U."/>
            <person name="Santos F.R."/>
            <person name="Vidigal T.H.D.A."/>
            <person name="Brescovit A.D."/>
            <person name="Santos A.J."/>
        </authorList>
    </citation>
    <scope>NUCLEOTIDE SEQUENCE</scope>
    <source>
        <tissue evidence="1">Shoot tissue taken approximately 20 cm above the soil surface</tissue>
    </source>
</reference>
<proteinExistence type="predicted"/>
<name>A0A0A9CKI9_ARUDO</name>
<accession>A0A0A9CKI9</accession>
<sequence>MRVSLISFSCLISYFADNMLCSTII</sequence>
<reference evidence="1" key="2">
    <citation type="journal article" date="2015" name="Data Brief">
        <title>Shoot transcriptome of the giant reed, Arundo donax.</title>
        <authorList>
            <person name="Barrero R.A."/>
            <person name="Guerrero F.D."/>
            <person name="Moolhuijzen P."/>
            <person name="Goolsby J.A."/>
            <person name="Tidwell J."/>
            <person name="Bellgard S.E."/>
            <person name="Bellgard M.I."/>
        </authorList>
    </citation>
    <scope>NUCLEOTIDE SEQUENCE</scope>
    <source>
        <tissue evidence="1">Shoot tissue taken approximately 20 cm above the soil surface</tissue>
    </source>
</reference>
<dbReference type="AlphaFoldDB" id="A0A0A9CKI9"/>
<evidence type="ECO:0000313" key="1">
    <source>
        <dbReference type="EMBL" id="JAD72027.1"/>
    </source>
</evidence>
<dbReference type="EMBL" id="GBRH01225868">
    <property type="protein sequence ID" value="JAD72027.1"/>
    <property type="molecule type" value="Transcribed_RNA"/>
</dbReference>
<organism evidence="1">
    <name type="scientific">Arundo donax</name>
    <name type="common">Giant reed</name>
    <name type="synonym">Donax arundinaceus</name>
    <dbReference type="NCBI Taxonomy" id="35708"/>
    <lineage>
        <taxon>Eukaryota</taxon>
        <taxon>Viridiplantae</taxon>
        <taxon>Streptophyta</taxon>
        <taxon>Embryophyta</taxon>
        <taxon>Tracheophyta</taxon>
        <taxon>Spermatophyta</taxon>
        <taxon>Magnoliopsida</taxon>
        <taxon>Liliopsida</taxon>
        <taxon>Poales</taxon>
        <taxon>Poaceae</taxon>
        <taxon>PACMAD clade</taxon>
        <taxon>Arundinoideae</taxon>
        <taxon>Arundineae</taxon>
        <taxon>Arundo</taxon>
    </lineage>
</organism>